<proteinExistence type="predicted"/>
<sequence length="31" mass="2740">MTGGVSQGALTDRDAGGPTPAATTPGGPGAA</sequence>
<keyword evidence="3" id="KW-1185">Reference proteome</keyword>
<gene>
    <name evidence="2" type="ORF">QFZ56_007226</name>
</gene>
<name>A0ABU0QC91_STRAH</name>
<evidence type="ECO:0000313" key="3">
    <source>
        <dbReference type="Proteomes" id="UP001243364"/>
    </source>
</evidence>
<feature type="region of interest" description="Disordered" evidence="1">
    <location>
        <begin position="1"/>
        <end position="31"/>
    </location>
</feature>
<dbReference type="Proteomes" id="UP001243364">
    <property type="component" value="Unassembled WGS sequence"/>
</dbReference>
<protein>
    <submittedName>
        <fullName evidence="2">Uncharacterized protein</fullName>
    </submittedName>
</protein>
<feature type="compositionally biased region" description="Low complexity" evidence="1">
    <location>
        <begin position="16"/>
        <end position="25"/>
    </location>
</feature>
<comment type="caution">
    <text evidence="2">The sequence shown here is derived from an EMBL/GenBank/DDBJ whole genome shotgun (WGS) entry which is preliminary data.</text>
</comment>
<dbReference type="EMBL" id="JAUSYA010000001">
    <property type="protein sequence ID" value="MDQ0688263.1"/>
    <property type="molecule type" value="Genomic_DNA"/>
</dbReference>
<evidence type="ECO:0000313" key="2">
    <source>
        <dbReference type="EMBL" id="MDQ0688263.1"/>
    </source>
</evidence>
<accession>A0ABU0QC91</accession>
<organism evidence="2 3">
    <name type="scientific">Streptomyces achromogenes</name>
    <dbReference type="NCBI Taxonomy" id="67255"/>
    <lineage>
        <taxon>Bacteria</taxon>
        <taxon>Bacillati</taxon>
        <taxon>Actinomycetota</taxon>
        <taxon>Actinomycetes</taxon>
        <taxon>Kitasatosporales</taxon>
        <taxon>Streptomycetaceae</taxon>
        <taxon>Streptomyces</taxon>
    </lineage>
</organism>
<evidence type="ECO:0000256" key="1">
    <source>
        <dbReference type="SAM" id="MobiDB-lite"/>
    </source>
</evidence>
<reference evidence="2 3" key="1">
    <citation type="submission" date="2023-07" db="EMBL/GenBank/DDBJ databases">
        <title>Comparative genomics of wheat-associated soil bacteria to identify genetic determinants of phenazine resistance.</title>
        <authorList>
            <person name="Mouncey N."/>
        </authorList>
    </citation>
    <scope>NUCLEOTIDE SEQUENCE [LARGE SCALE GENOMIC DNA]</scope>
    <source>
        <strain evidence="2 3">W4I19-2</strain>
    </source>
</reference>